<dbReference type="Proteomes" id="UP000382040">
    <property type="component" value="Unassembled WGS sequence"/>
</dbReference>
<dbReference type="RefSeq" id="WP_150561526.1">
    <property type="nucleotide sequence ID" value="NZ_CABPST010000015.1"/>
</dbReference>
<sequence>MKLDQNAILQAAATITAAKLQSQAIRAGNGGVAYTGAPSVEHLLGTSIEEVLSVVEKIKDEKSDVSLEVWERLGRERL</sequence>
<organism evidence="1 2">
    <name type="scientific">Pandoraea bronchicola</name>
    <dbReference type="NCBI Taxonomy" id="2508287"/>
    <lineage>
        <taxon>Bacteria</taxon>
        <taxon>Pseudomonadati</taxon>
        <taxon>Pseudomonadota</taxon>
        <taxon>Betaproteobacteria</taxon>
        <taxon>Burkholderiales</taxon>
        <taxon>Burkholderiaceae</taxon>
        <taxon>Pandoraea</taxon>
    </lineage>
</organism>
<accession>A0A5E5BYH8</accession>
<dbReference type="AlphaFoldDB" id="A0A5E5BYH8"/>
<gene>
    <name evidence="1" type="ORF">PBR20603_04370</name>
</gene>
<proteinExistence type="predicted"/>
<keyword evidence="2" id="KW-1185">Reference proteome</keyword>
<name>A0A5E5BYH8_9BURK</name>
<evidence type="ECO:0000313" key="2">
    <source>
        <dbReference type="Proteomes" id="UP000382040"/>
    </source>
</evidence>
<evidence type="ECO:0000313" key="1">
    <source>
        <dbReference type="EMBL" id="VVE90386.1"/>
    </source>
</evidence>
<protein>
    <submittedName>
        <fullName evidence="1">Uncharacterized protein</fullName>
    </submittedName>
</protein>
<reference evidence="1 2" key="1">
    <citation type="submission" date="2019-08" db="EMBL/GenBank/DDBJ databases">
        <authorList>
            <person name="Peeters C."/>
        </authorList>
    </citation>
    <scope>NUCLEOTIDE SEQUENCE [LARGE SCALE GENOMIC DNA]</scope>
    <source>
        <strain evidence="1 2">LMG 20603</strain>
    </source>
</reference>
<dbReference type="EMBL" id="CABPST010000015">
    <property type="protein sequence ID" value="VVE90386.1"/>
    <property type="molecule type" value="Genomic_DNA"/>
</dbReference>